<sequence>MTVTQRLLLLIGSAILGLAGLAGFNYVQIDKVYTATNFNTINTLPSVLLLNDIVGEISGVRAHVWQHLTETDDTAMAGVEEEIEKKRANIDKLLSDYEKLLADDEDKKLFQEDKASLAEYDKLRLKIRDLSRQNKNAEARVLMMGNQAVVDKLLDAFKNHSDYNQRLGKNASAEAVATQSSANTISVIITLLTLLAIGTLGFFIARNLMRQLGGEPDFVADLAYKISQGDLTTDIQLKAGDNSSVMANMKQLSDNIKVLITEMDNMSAEHEKGDIDVVVDQQKFHGSFKTVAKGVNDMVNGHIAVKKMAMNCFMEFGKGNLDADVEKLPGKKKFINDIIDLVRNNIRALVTDANMLSTAAVEGRLATRADASKHQGDFRKIVEGVNSTLDAVIGPLNVAAEYVDNI</sequence>
<proteinExistence type="inferred from homology"/>
<keyword evidence="3" id="KW-0175">Coiled coil</keyword>
<evidence type="ECO:0000256" key="1">
    <source>
        <dbReference type="ARBA" id="ARBA00022500"/>
    </source>
</evidence>
<dbReference type="PANTHER" id="PTHR43531:SF11">
    <property type="entry name" value="METHYL-ACCEPTING CHEMOTAXIS PROTEIN 3"/>
    <property type="match status" value="1"/>
</dbReference>
<evidence type="ECO:0000256" key="4">
    <source>
        <dbReference type="SAM" id="Phobius"/>
    </source>
</evidence>
<dbReference type="CDD" id="cd17528">
    <property type="entry name" value="HAMP_III"/>
    <property type="match status" value="1"/>
</dbReference>
<feature type="non-terminal residue" evidence="8">
    <location>
        <position position="406"/>
    </location>
</feature>
<dbReference type="RefSeq" id="WP_256608781.1">
    <property type="nucleotide sequence ID" value="NZ_JANIBL010000127.1"/>
</dbReference>
<dbReference type="EMBL" id="JANIBL010000127">
    <property type="protein sequence ID" value="MCQ8119974.1"/>
    <property type="molecule type" value="Genomic_DNA"/>
</dbReference>
<comment type="caution">
    <text evidence="8">The sequence shown here is derived from an EMBL/GenBank/DDBJ whole genome shotgun (WGS) entry which is preliminary data.</text>
</comment>
<accession>A0ABT1TYX8</accession>
<dbReference type="InterPro" id="IPR024478">
    <property type="entry name" value="HlyB_4HB_MCP"/>
</dbReference>
<keyword evidence="1" id="KW-0145">Chemotaxis</keyword>
<dbReference type="Pfam" id="PF18947">
    <property type="entry name" value="HAMP_2"/>
    <property type="match status" value="1"/>
</dbReference>
<dbReference type="CDD" id="cd17527">
    <property type="entry name" value="HAMP_II"/>
    <property type="match status" value="1"/>
</dbReference>
<evidence type="ECO:0000259" key="6">
    <source>
        <dbReference type="Pfam" id="PF18575"/>
    </source>
</evidence>
<feature type="domain" description="HAMP" evidence="7">
    <location>
        <begin position="373"/>
        <end position="406"/>
    </location>
</feature>
<evidence type="ECO:0000259" key="5">
    <source>
        <dbReference type="Pfam" id="PF12729"/>
    </source>
</evidence>
<feature type="domain" description="Chemotaxis methyl-accepting receptor HlyB-like 4HB MCP" evidence="5">
    <location>
        <begin position="1"/>
        <end position="177"/>
    </location>
</feature>
<dbReference type="Proteomes" id="UP001524570">
    <property type="component" value="Unassembled WGS sequence"/>
</dbReference>
<dbReference type="CDD" id="cd19411">
    <property type="entry name" value="MCP2201-like_sensor"/>
    <property type="match status" value="1"/>
</dbReference>
<evidence type="ECO:0000313" key="8">
    <source>
        <dbReference type="EMBL" id="MCQ8119974.1"/>
    </source>
</evidence>
<evidence type="ECO:0000259" key="7">
    <source>
        <dbReference type="Pfam" id="PF18947"/>
    </source>
</evidence>
<feature type="coiled-coil region" evidence="3">
    <location>
        <begin position="76"/>
        <end position="147"/>
    </location>
</feature>
<dbReference type="InterPro" id="IPR003660">
    <property type="entry name" value="HAMP_dom"/>
</dbReference>
<evidence type="ECO:0000256" key="2">
    <source>
        <dbReference type="ARBA" id="ARBA00029447"/>
    </source>
</evidence>
<dbReference type="InterPro" id="IPR041395">
    <property type="entry name" value="McpB_HAMP_3rd"/>
</dbReference>
<keyword evidence="4" id="KW-0472">Membrane</keyword>
<dbReference type="InterPro" id="IPR051310">
    <property type="entry name" value="MCP_chemotaxis"/>
</dbReference>
<dbReference type="Gene3D" id="1.20.120.1530">
    <property type="match status" value="2"/>
</dbReference>
<evidence type="ECO:0000313" key="9">
    <source>
        <dbReference type="Proteomes" id="UP001524570"/>
    </source>
</evidence>
<reference evidence="8 9" key="1">
    <citation type="submission" date="2022-07" db="EMBL/GenBank/DDBJ databases">
        <title>Methylomonas rivi sp. nov., Methylomonas rosea sp. nov., Methylomonas aureus sp. nov. and Methylomonas subterranea sp. nov., four novel methanotrophs isolated from a freshwater creek and the deep terrestrial subsurface.</title>
        <authorList>
            <person name="Abin C."/>
            <person name="Sankaranarayanan K."/>
            <person name="Garner C."/>
            <person name="Sindelar R."/>
            <person name="Kotary K."/>
            <person name="Garner R."/>
            <person name="Barclay S."/>
            <person name="Lawson P."/>
            <person name="Krumholz L."/>
        </authorList>
    </citation>
    <scope>NUCLEOTIDE SEQUENCE [LARGE SCALE GENOMIC DNA]</scope>
    <source>
        <strain evidence="8 9">WSC-7</strain>
    </source>
</reference>
<protein>
    <submittedName>
        <fullName evidence="8">MCP four helix bundle domain-containing protein</fullName>
    </submittedName>
</protein>
<name>A0ABT1TYX8_9GAMM</name>
<feature type="transmembrane region" description="Helical" evidence="4">
    <location>
        <begin position="185"/>
        <end position="205"/>
    </location>
</feature>
<organism evidence="8 9">
    <name type="scientific">Methylomonas rosea</name>
    <dbReference type="NCBI Taxonomy" id="2952227"/>
    <lineage>
        <taxon>Bacteria</taxon>
        <taxon>Pseudomonadati</taxon>
        <taxon>Pseudomonadota</taxon>
        <taxon>Gammaproteobacteria</taxon>
        <taxon>Methylococcales</taxon>
        <taxon>Methylococcaceae</taxon>
        <taxon>Methylomonas</taxon>
    </lineage>
</organism>
<dbReference type="InterPro" id="IPR047347">
    <property type="entry name" value="YvaQ-like_sensor"/>
</dbReference>
<gene>
    <name evidence="8" type="ORF">NP589_21370</name>
</gene>
<dbReference type="Pfam" id="PF18575">
    <property type="entry name" value="HAMP_N3"/>
    <property type="match status" value="1"/>
</dbReference>
<dbReference type="Pfam" id="PF12729">
    <property type="entry name" value="4HB_MCP_1"/>
    <property type="match status" value="1"/>
</dbReference>
<keyword evidence="4" id="KW-1133">Transmembrane helix</keyword>
<evidence type="ECO:0000256" key="3">
    <source>
        <dbReference type="SAM" id="Coils"/>
    </source>
</evidence>
<comment type="similarity">
    <text evidence="2">Belongs to the methyl-accepting chemotaxis (MCP) protein family.</text>
</comment>
<keyword evidence="9" id="KW-1185">Reference proteome</keyword>
<feature type="domain" description="McpB third HAMP" evidence="6">
    <location>
        <begin position="305"/>
        <end position="347"/>
    </location>
</feature>
<dbReference type="PANTHER" id="PTHR43531">
    <property type="entry name" value="PROTEIN ICFG"/>
    <property type="match status" value="1"/>
</dbReference>
<keyword evidence="4" id="KW-0812">Transmembrane</keyword>